<proteinExistence type="predicted"/>
<dbReference type="InterPro" id="IPR011990">
    <property type="entry name" value="TPR-like_helical_dom_sf"/>
</dbReference>
<evidence type="ECO:0008006" key="5">
    <source>
        <dbReference type="Google" id="ProtNLM"/>
    </source>
</evidence>
<dbReference type="Pfam" id="PF13424">
    <property type="entry name" value="TPR_12"/>
    <property type="match status" value="1"/>
</dbReference>
<evidence type="ECO:0000256" key="1">
    <source>
        <dbReference type="PROSITE-ProRule" id="PRU00339"/>
    </source>
</evidence>
<dbReference type="SUPFAM" id="SSF48452">
    <property type="entry name" value="TPR-like"/>
    <property type="match status" value="1"/>
</dbReference>
<gene>
    <name evidence="3" type="ORF">CKO43_18565</name>
</gene>
<feature type="chain" id="PRO_5046384630" description="Tetratricopeptide repeat protein" evidence="2">
    <location>
        <begin position="32"/>
        <end position="300"/>
    </location>
</feature>
<name>A0ABS1E1K5_RUBGE</name>
<dbReference type="Gene3D" id="1.25.40.10">
    <property type="entry name" value="Tetratricopeptide repeat domain"/>
    <property type="match status" value="1"/>
</dbReference>
<feature type="repeat" description="TPR" evidence="1">
    <location>
        <begin position="191"/>
        <end position="224"/>
    </location>
</feature>
<comment type="caution">
    <text evidence="3">The sequence shown here is derived from an EMBL/GenBank/DDBJ whole genome shotgun (WGS) entry which is preliminary data.</text>
</comment>
<sequence>METAAFSPVRRRWRQAFAAAGLAAFVLPAAALDVAPLWNFADPQASEQRFRAALETAQGDDRLILRTQIARTLGLRGDFDAARAELAAIEPALARAGAEARVRWHLERGRTLASPVHGEAALTPQALDGARADYLAAAAQARAAGLDELAVDALHMMAFVDRAPADALRWTQQALDLALASPRPAARAWEASLRNNLGHSLRELGRHDEAVAQFRAALALRLARGQPQRVASARMALGWALREAGRLDEALAIQTSLDAEALAAGRPDADVLEELEAIHLARGDAGAAAAVAARRRLLSP</sequence>
<keyword evidence="2" id="KW-0732">Signal</keyword>
<protein>
    <recommendedName>
        <fullName evidence="5">Tetratricopeptide repeat protein</fullName>
    </recommendedName>
</protein>
<dbReference type="RefSeq" id="WP_242478037.1">
    <property type="nucleotide sequence ID" value="NZ_NRRT01000047.1"/>
</dbReference>
<evidence type="ECO:0000256" key="2">
    <source>
        <dbReference type="SAM" id="SignalP"/>
    </source>
</evidence>
<keyword evidence="4" id="KW-1185">Reference proteome</keyword>
<evidence type="ECO:0000313" key="4">
    <source>
        <dbReference type="Proteomes" id="UP001041814"/>
    </source>
</evidence>
<accession>A0ABS1E1K5</accession>
<reference evidence="3" key="2">
    <citation type="journal article" date="2020" name="Microorganisms">
        <title>Osmotic Adaptation and Compatible Solute Biosynthesis of Phototrophic Bacteria as Revealed from Genome Analyses.</title>
        <authorList>
            <person name="Imhoff J.F."/>
            <person name="Rahn T."/>
            <person name="Kunzel S."/>
            <person name="Keller A."/>
            <person name="Neulinger S.C."/>
        </authorList>
    </citation>
    <scope>NUCLEOTIDE SEQUENCE</scope>
    <source>
        <strain evidence="3">IM 151</strain>
    </source>
</reference>
<dbReference type="PROSITE" id="PS50005">
    <property type="entry name" value="TPR"/>
    <property type="match status" value="1"/>
</dbReference>
<keyword evidence="1" id="KW-0802">TPR repeat</keyword>
<feature type="signal peptide" evidence="2">
    <location>
        <begin position="1"/>
        <end position="31"/>
    </location>
</feature>
<dbReference type="Proteomes" id="UP001041814">
    <property type="component" value="Unassembled WGS sequence"/>
</dbReference>
<dbReference type="InterPro" id="IPR019734">
    <property type="entry name" value="TPR_rpt"/>
</dbReference>
<evidence type="ECO:0000313" key="3">
    <source>
        <dbReference type="EMBL" id="MBK1714767.1"/>
    </source>
</evidence>
<dbReference type="EMBL" id="NRRU01000080">
    <property type="protein sequence ID" value="MBK1714767.1"/>
    <property type="molecule type" value="Genomic_DNA"/>
</dbReference>
<reference evidence="3" key="1">
    <citation type="submission" date="2017-08" db="EMBL/GenBank/DDBJ databases">
        <authorList>
            <person name="Imhoff J.F."/>
            <person name="Rahn T."/>
            <person name="Kuenzel S."/>
            <person name="Neulinger S.C."/>
        </authorList>
    </citation>
    <scope>NUCLEOTIDE SEQUENCE</scope>
    <source>
        <strain evidence="3">IM 151</strain>
    </source>
</reference>
<organism evidence="3 4">
    <name type="scientific">Rubrivivax gelatinosus</name>
    <name type="common">Rhodocyclus gelatinosus</name>
    <name type="synonym">Rhodopseudomonas gelatinosa</name>
    <dbReference type="NCBI Taxonomy" id="28068"/>
    <lineage>
        <taxon>Bacteria</taxon>
        <taxon>Pseudomonadati</taxon>
        <taxon>Pseudomonadota</taxon>
        <taxon>Betaproteobacteria</taxon>
        <taxon>Burkholderiales</taxon>
        <taxon>Sphaerotilaceae</taxon>
        <taxon>Rubrivivax</taxon>
    </lineage>
</organism>